<evidence type="ECO:0000313" key="2">
    <source>
        <dbReference type="Proteomes" id="UP000190626"/>
    </source>
</evidence>
<accession>A0A1V4H8N5</accession>
<dbReference type="STRING" id="1469647.BC351_10305"/>
<dbReference type="AlphaFoldDB" id="A0A1V4H8N5"/>
<name>A0A1V4H8N5_9BACL</name>
<dbReference type="RefSeq" id="WP_079420169.1">
    <property type="nucleotide sequence ID" value="NZ_MBTG01000056.1"/>
</dbReference>
<dbReference type="EMBL" id="MBTG01000056">
    <property type="protein sequence ID" value="OPH47575.1"/>
    <property type="molecule type" value="Genomic_DNA"/>
</dbReference>
<proteinExistence type="predicted"/>
<comment type="caution">
    <text evidence="1">The sequence shown here is derived from an EMBL/GenBank/DDBJ whole genome shotgun (WGS) entry which is preliminary data.</text>
</comment>
<protein>
    <submittedName>
        <fullName evidence="1">Uncharacterized protein</fullName>
    </submittedName>
</protein>
<dbReference type="OrthoDB" id="2732048at2"/>
<gene>
    <name evidence="1" type="ORF">BC351_10305</name>
</gene>
<dbReference type="Proteomes" id="UP000190626">
    <property type="component" value="Unassembled WGS sequence"/>
</dbReference>
<organism evidence="1 2">
    <name type="scientific">Paenibacillus ferrarius</name>
    <dbReference type="NCBI Taxonomy" id="1469647"/>
    <lineage>
        <taxon>Bacteria</taxon>
        <taxon>Bacillati</taxon>
        <taxon>Bacillota</taxon>
        <taxon>Bacilli</taxon>
        <taxon>Bacillales</taxon>
        <taxon>Paenibacillaceae</taxon>
        <taxon>Paenibacillus</taxon>
    </lineage>
</organism>
<reference evidence="2" key="1">
    <citation type="submission" date="2016-07" db="EMBL/GenBank/DDBJ databases">
        <authorList>
            <person name="Florea S."/>
            <person name="Webb J.S."/>
            <person name="Jaromczyk J."/>
            <person name="Schardl C.L."/>
        </authorList>
    </citation>
    <scope>NUCLEOTIDE SEQUENCE [LARGE SCALE GENOMIC DNA]</scope>
    <source>
        <strain evidence="2">CY1</strain>
    </source>
</reference>
<evidence type="ECO:0000313" key="1">
    <source>
        <dbReference type="EMBL" id="OPH47575.1"/>
    </source>
</evidence>
<sequence>MANEPSVSWYEYVSEIDAAQGTRPLSMWQLNTVEADGNSDLTLKKFIIWNNKSGTQAAQTMRNCTIGTRDTSGGFNQPLVKERWVKGHFPVGANPFAIGAVDNAGVLTAVEMPIKAASSAAATGTVEGNINDGNMATAGNDKNYSIFQLRMVVPASSGAGLVQAKLRVGYEITG</sequence>
<keyword evidence="2" id="KW-1185">Reference proteome</keyword>